<evidence type="ECO:0000256" key="2">
    <source>
        <dbReference type="ARBA" id="ARBA00022741"/>
    </source>
</evidence>
<accession>A0A9X2JJQ7</accession>
<keyword evidence="6" id="KW-1185">Reference proteome</keyword>
<gene>
    <name evidence="5" type="ORF">NG895_24325</name>
</gene>
<evidence type="ECO:0000259" key="4">
    <source>
        <dbReference type="PROSITE" id="PS50893"/>
    </source>
</evidence>
<reference evidence="5" key="1">
    <citation type="submission" date="2022-06" db="EMBL/GenBank/DDBJ databases">
        <title>Aeoliella straminimaris, a novel planctomycete from sediments.</title>
        <authorList>
            <person name="Vitorino I.R."/>
            <person name="Lage O.M."/>
        </authorList>
    </citation>
    <scope>NUCLEOTIDE SEQUENCE</scope>
    <source>
        <strain evidence="5">ICT_H6.2</strain>
    </source>
</reference>
<evidence type="ECO:0000313" key="6">
    <source>
        <dbReference type="Proteomes" id="UP001155241"/>
    </source>
</evidence>
<keyword evidence="2" id="KW-0547">Nucleotide-binding</keyword>
<feature type="domain" description="ABC transporter" evidence="4">
    <location>
        <begin position="4"/>
        <end position="229"/>
    </location>
</feature>
<dbReference type="Gene3D" id="3.40.50.300">
    <property type="entry name" value="P-loop containing nucleotide triphosphate hydrolases"/>
    <property type="match status" value="1"/>
</dbReference>
<evidence type="ECO:0000256" key="1">
    <source>
        <dbReference type="ARBA" id="ARBA00022448"/>
    </source>
</evidence>
<dbReference type="Pfam" id="PF00005">
    <property type="entry name" value="ABC_tran"/>
    <property type="match status" value="1"/>
</dbReference>
<evidence type="ECO:0000313" key="5">
    <source>
        <dbReference type="EMBL" id="MCO6047038.1"/>
    </source>
</evidence>
<keyword evidence="3 5" id="KW-0067">ATP-binding</keyword>
<dbReference type="Proteomes" id="UP001155241">
    <property type="component" value="Unassembled WGS sequence"/>
</dbReference>
<dbReference type="InterPro" id="IPR051782">
    <property type="entry name" value="ABC_Transporter_VariousFunc"/>
</dbReference>
<dbReference type="InterPro" id="IPR003439">
    <property type="entry name" value="ABC_transporter-like_ATP-bd"/>
</dbReference>
<organism evidence="5 6">
    <name type="scientific">Aeoliella straminimaris</name>
    <dbReference type="NCBI Taxonomy" id="2954799"/>
    <lineage>
        <taxon>Bacteria</taxon>
        <taxon>Pseudomonadati</taxon>
        <taxon>Planctomycetota</taxon>
        <taxon>Planctomycetia</taxon>
        <taxon>Pirellulales</taxon>
        <taxon>Lacipirellulaceae</taxon>
        <taxon>Aeoliella</taxon>
    </lineage>
</organism>
<protein>
    <submittedName>
        <fullName evidence="5">ABC transporter ATP-binding protein</fullName>
    </submittedName>
</protein>
<dbReference type="InterPro" id="IPR003593">
    <property type="entry name" value="AAA+_ATPase"/>
</dbReference>
<dbReference type="EMBL" id="JAMXLR010000087">
    <property type="protein sequence ID" value="MCO6047038.1"/>
    <property type="molecule type" value="Genomic_DNA"/>
</dbReference>
<dbReference type="GO" id="GO:0005524">
    <property type="term" value="F:ATP binding"/>
    <property type="evidence" value="ECO:0007669"/>
    <property type="project" value="UniProtKB-KW"/>
</dbReference>
<dbReference type="RefSeq" id="WP_252855150.1">
    <property type="nucleotide sequence ID" value="NZ_JAMXLR010000087.1"/>
</dbReference>
<dbReference type="GO" id="GO:0016887">
    <property type="term" value="F:ATP hydrolysis activity"/>
    <property type="evidence" value="ECO:0007669"/>
    <property type="project" value="InterPro"/>
</dbReference>
<dbReference type="SMART" id="SM00382">
    <property type="entry name" value="AAA"/>
    <property type="match status" value="1"/>
</dbReference>
<sequence length="298" mass="32883">MAMLRTTNLTRRYGARLGVDRVNLAVDAGEVFGFLGPNGAGKTTTIRLLMGFLRPHAGQAEIGGLDCWRHSARLKRDVGYLPGDLRLYPWLTLTTATSIVSQTRGMNISARASELAERFELEPTLPVRKMSRGTRQKLGLVLAMAHRPRLLILDEPTSGLDPLMQSRLADLVREAAAAGAAVFFSSHTLSEVESLCDRVAIVRRGKVIVDESLDALRHRAPRVVELQYGDEHAASAAVLPDFLQVVERRGAVCRCELEGTTPPLVTWAYQQPLVDIRIGRPDLESVFHRLYHVGEEGT</sequence>
<dbReference type="PROSITE" id="PS50893">
    <property type="entry name" value="ABC_TRANSPORTER_2"/>
    <property type="match status" value="1"/>
</dbReference>
<proteinExistence type="predicted"/>
<name>A0A9X2JJQ7_9BACT</name>
<dbReference type="InterPro" id="IPR027417">
    <property type="entry name" value="P-loop_NTPase"/>
</dbReference>
<dbReference type="AlphaFoldDB" id="A0A9X2JJQ7"/>
<keyword evidence="1" id="KW-0813">Transport</keyword>
<dbReference type="CDD" id="cd03230">
    <property type="entry name" value="ABC_DR_subfamily_A"/>
    <property type="match status" value="1"/>
</dbReference>
<dbReference type="PANTHER" id="PTHR42939">
    <property type="entry name" value="ABC TRANSPORTER ATP-BINDING PROTEIN ALBC-RELATED"/>
    <property type="match status" value="1"/>
</dbReference>
<evidence type="ECO:0000256" key="3">
    <source>
        <dbReference type="ARBA" id="ARBA00022840"/>
    </source>
</evidence>
<comment type="caution">
    <text evidence="5">The sequence shown here is derived from an EMBL/GenBank/DDBJ whole genome shotgun (WGS) entry which is preliminary data.</text>
</comment>
<dbReference type="SUPFAM" id="SSF52540">
    <property type="entry name" value="P-loop containing nucleoside triphosphate hydrolases"/>
    <property type="match status" value="1"/>
</dbReference>
<dbReference type="PANTHER" id="PTHR42939:SF1">
    <property type="entry name" value="ABC TRANSPORTER ATP-BINDING PROTEIN ALBC-RELATED"/>
    <property type="match status" value="1"/>
</dbReference>